<dbReference type="OrthoDB" id="177686at2"/>
<dbReference type="InterPro" id="IPR019734">
    <property type="entry name" value="TPR_rpt"/>
</dbReference>
<reference evidence="3 4" key="1">
    <citation type="journal article" date="2013" name="Mar. Genomics">
        <title>Expression of sulfatases in Rhodopirellula baltica and the diversity of sulfatases in the genus Rhodopirellula.</title>
        <authorList>
            <person name="Wegner C.E."/>
            <person name="Richter-Heitmann T."/>
            <person name="Klindworth A."/>
            <person name="Klockow C."/>
            <person name="Richter M."/>
            <person name="Achstetter T."/>
            <person name="Glockner F.O."/>
            <person name="Harder J."/>
        </authorList>
    </citation>
    <scope>NUCLEOTIDE SEQUENCE [LARGE SCALE GENOMIC DNA]</scope>
    <source>
        <strain evidence="3 4">SM1</strain>
    </source>
</reference>
<feature type="region of interest" description="Disordered" evidence="2">
    <location>
        <begin position="38"/>
        <end position="81"/>
    </location>
</feature>
<evidence type="ECO:0000313" key="3">
    <source>
        <dbReference type="EMBL" id="EMI16491.1"/>
    </source>
</evidence>
<protein>
    <submittedName>
        <fullName evidence="3">Uncharacterized protein</fullName>
    </submittedName>
</protein>
<evidence type="ECO:0000256" key="2">
    <source>
        <dbReference type="SAM" id="MobiDB-lite"/>
    </source>
</evidence>
<dbReference type="SUPFAM" id="SSF48452">
    <property type="entry name" value="TPR-like"/>
    <property type="match status" value="1"/>
</dbReference>
<feature type="repeat" description="TPR" evidence="1">
    <location>
        <begin position="6"/>
        <end position="39"/>
    </location>
</feature>
<dbReference type="Proteomes" id="UP000011991">
    <property type="component" value="Unassembled WGS sequence"/>
</dbReference>
<dbReference type="Gene3D" id="1.25.40.10">
    <property type="entry name" value="Tetratricopeptide repeat domain"/>
    <property type="match status" value="1"/>
</dbReference>
<feature type="compositionally biased region" description="Basic and acidic residues" evidence="2">
    <location>
        <begin position="38"/>
        <end position="57"/>
    </location>
</feature>
<dbReference type="SMART" id="SM00028">
    <property type="entry name" value="TPR"/>
    <property type="match status" value="1"/>
</dbReference>
<name>M5RBP2_9BACT</name>
<evidence type="ECO:0000313" key="4">
    <source>
        <dbReference type="Proteomes" id="UP000011991"/>
    </source>
</evidence>
<keyword evidence="4" id="KW-1185">Reference proteome</keyword>
<sequence>MNWDDWVAVSVLGAAYSEAGDFDRALKYARMALELAPAHEKPERSKRIAQFRNHEPFRIPPTDSNTGRQTVENTTQPNDQS</sequence>
<accession>M5RBP2</accession>
<feature type="compositionally biased region" description="Polar residues" evidence="2">
    <location>
        <begin position="62"/>
        <end position="81"/>
    </location>
</feature>
<proteinExistence type="predicted"/>
<comment type="caution">
    <text evidence="3">The sequence shown here is derived from an EMBL/GenBank/DDBJ whole genome shotgun (WGS) entry which is preliminary data.</text>
</comment>
<keyword evidence="1" id="KW-0802">TPR repeat</keyword>
<dbReference type="EMBL" id="ANOG01000952">
    <property type="protein sequence ID" value="EMI16491.1"/>
    <property type="molecule type" value="Genomic_DNA"/>
</dbReference>
<evidence type="ECO:0000256" key="1">
    <source>
        <dbReference type="PROSITE-ProRule" id="PRU00339"/>
    </source>
</evidence>
<dbReference type="InterPro" id="IPR011990">
    <property type="entry name" value="TPR-like_helical_dom_sf"/>
</dbReference>
<gene>
    <name evidence="3" type="ORF">RMSM_06585</name>
</gene>
<dbReference type="AlphaFoldDB" id="M5RBP2"/>
<dbReference type="PROSITE" id="PS50005">
    <property type="entry name" value="TPR"/>
    <property type="match status" value="1"/>
</dbReference>
<organism evidence="3 4">
    <name type="scientific">Rhodopirellula maiorica SM1</name>
    <dbReference type="NCBI Taxonomy" id="1265738"/>
    <lineage>
        <taxon>Bacteria</taxon>
        <taxon>Pseudomonadati</taxon>
        <taxon>Planctomycetota</taxon>
        <taxon>Planctomycetia</taxon>
        <taxon>Pirellulales</taxon>
        <taxon>Pirellulaceae</taxon>
        <taxon>Novipirellula</taxon>
    </lineage>
</organism>